<evidence type="ECO:0000313" key="5">
    <source>
        <dbReference type="Proteomes" id="UP000663879"/>
    </source>
</evidence>
<gene>
    <name evidence="4" type="ORF">OXX778_LOCUS21396</name>
</gene>
<dbReference type="SMART" id="SM00540">
    <property type="entry name" value="LEM"/>
    <property type="match status" value="1"/>
</dbReference>
<feature type="compositionally biased region" description="Polar residues" evidence="1">
    <location>
        <begin position="183"/>
        <end position="196"/>
    </location>
</feature>
<keyword evidence="2" id="KW-1133">Transmembrane helix</keyword>
<dbReference type="InterPro" id="IPR011015">
    <property type="entry name" value="LEM/LEM-like_dom_sf"/>
</dbReference>
<name>A0A814PCR7_9BILA</name>
<dbReference type="SUPFAM" id="SSF63451">
    <property type="entry name" value="LEM domain"/>
    <property type="match status" value="1"/>
</dbReference>
<dbReference type="PROSITE" id="PS50954">
    <property type="entry name" value="LEM"/>
    <property type="match status" value="1"/>
</dbReference>
<organism evidence="4 5">
    <name type="scientific">Brachionus calyciflorus</name>
    <dbReference type="NCBI Taxonomy" id="104777"/>
    <lineage>
        <taxon>Eukaryota</taxon>
        <taxon>Metazoa</taxon>
        <taxon>Spiralia</taxon>
        <taxon>Gnathifera</taxon>
        <taxon>Rotifera</taxon>
        <taxon>Eurotatoria</taxon>
        <taxon>Monogononta</taxon>
        <taxon>Pseudotrocha</taxon>
        <taxon>Ploima</taxon>
        <taxon>Brachionidae</taxon>
        <taxon>Brachionus</taxon>
    </lineage>
</organism>
<accession>A0A814PCR7</accession>
<dbReference type="InterPro" id="IPR003887">
    <property type="entry name" value="LEM_dom"/>
</dbReference>
<dbReference type="Proteomes" id="UP000663879">
    <property type="component" value="Unassembled WGS sequence"/>
</dbReference>
<protein>
    <recommendedName>
        <fullName evidence="3">LEM domain-containing protein</fullName>
    </recommendedName>
</protein>
<proteinExistence type="predicted"/>
<feature type="compositionally biased region" description="Polar residues" evidence="1">
    <location>
        <begin position="157"/>
        <end position="171"/>
    </location>
</feature>
<evidence type="ECO:0000259" key="3">
    <source>
        <dbReference type="PROSITE" id="PS50954"/>
    </source>
</evidence>
<reference evidence="4" key="1">
    <citation type="submission" date="2021-02" db="EMBL/GenBank/DDBJ databases">
        <authorList>
            <person name="Nowell W R."/>
        </authorList>
    </citation>
    <scope>NUCLEOTIDE SEQUENCE</scope>
    <source>
        <strain evidence="4">Ploen Becks lab</strain>
    </source>
</reference>
<comment type="caution">
    <text evidence="4">The sequence shown here is derived from an EMBL/GenBank/DDBJ whole genome shotgun (WGS) entry which is preliminary data.</text>
</comment>
<feature type="region of interest" description="Disordered" evidence="1">
    <location>
        <begin position="58"/>
        <end position="90"/>
    </location>
</feature>
<dbReference type="FunFam" id="1.10.720.40:FF:000001">
    <property type="entry name" value="LEM domain containing 2, isoform CRA_a"/>
    <property type="match status" value="1"/>
</dbReference>
<feature type="domain" description="LEM" evidence="3">
    <location>
        <begin position="9"/>
        <end position="53"/>
    </location>
</feature>
<evidence type="ECO:0000313" key="4">
    <source>
        <dbReference type="EMBL" id="CAF1106117.1"/>
    </source>
</evidence>
<feature type="compositionally biased region" description="Low complexity" evidence="1">
    <location>
        <begin position="107"/>
        <end position="117"/>
    </location>
</feature>
<dbReference type="OrthoDB" id="6363067at2759"/>
<feature type="region of interest" description="Disordered" evidence="1">
    <location>
        <begin position="107"/>
        <end position="198"/>
    </location>
</feature>
<sequence>MEEINKIDLESISKLTDEELFRELKKNNLKTGPITGTTRFLYEKRLRYHLYPELVEQEANSPSSNFTETSAISESKPPQESEKIQTETVTIQPELIKPVIETTVQEEVQQIEPQEIPSSPKQTRVDESPKPSSKSSISITPRLSPSREKEIRERLAESNNSSADSYLNTSGIRGRGPLRRQNSDIVQSTTPESSGAEQKKGSSFMYFVMAFILAFVIYMVLIYIKDTTQHSVEF</sequence>
<evidence type="ECO:0000256" key="2">
    <source>
        <dbReference type="SAM" id="Phobius"/>
    </source>
</evidence>
<dbReference type="Pfam" id="PF03020">
    <property type="entry name" value="LEM"/>
    <property type="match status" value="1"/>
</dbReference>
<feature type="compositionally biased region" description="Low complexity" evidence="1">
    <location>
        <begin position="130"/>
        <end position="139"/>
    </location>
</feature>
<dbReference type="AlphaFoldDB" id="A0A814PCR7"/>
<evidence type="ECO:0000256" key="1">
    <source>
        <dbReference type="SAM" id="MobiDB-lite"/>
    </source>
</evidence>
<dbReference type="CDD" id="cd12940">
    <property type="entry name" value="LEM_LAP2_LEMD1"/>
    <property type="match status" value="1"/>
</dbReference>
<keyword evidence="2" id="KW-0812">Transmembrane</keyword>
<keyword evidence="2" id="KW-0472">Membrane</keyword>
<feature type="compositionally biased region" description="Basic and acidic residues" evidence="1">
    <location>
        <begin position="145"/>
        <end position="156"/>
    </location>
</feature>
<dbReference type="EMBL" id="CAJNOC010007855">
    <property type="protein sequence ID" value="CAF1106117.1"/>
    <property type="molecule type" value="Genomic_DNA"/>
</dbReference>
<keyword evidence="5" id="KW-1185">Reference proteome</keyword>
<feature type="compositionally biased region" description="Polar residues" evidence="1">
    <location>
        <begin position="58"/>
        <end position="76"/>
    </location>
</feature>
<feature type="transmembrane region" description="Helical" evidence="2">
    <location>
        <begin position="204"/>
        <end position="224"/>
    </location>
</feature>
<dbReference type="Gene3D" id="1.10.720.40">
    <property type="match status" value="1"/>
</dbReference>